<dbReference type="AlphaFoldDB" id="A0A9P4M2A3"/>
<protein>
    <recommendedName>
        <fullName evidence="4">N-acetylgalactosaminide beta-1,3-galactosyltransferase</fullName>
        <ecNumber evidence="4">2.4.1.122</ecNumber>
    </recommendedName>
</protein>
<evidence type="ECO:0000256" key="3">
    <source>
        <dbReference type="ARBA" id="ARBA00006462"/>
    </source>
</evidence>
<dbReference type="PANTHER" id="PTHR23033">
    <property type="entry name" value="BETA1,3-GALACTOSYLTRANSFERASE"/>
    <property type="match status" value="1"/>
</dbReference>
<dbReference type="Pfam" id="PF02434">
    <property type="entry name" value="Fringe"/>
    <property type="match status" value="1"/>
</dbReference>
<keyword evidence="6" id="KW-0808">Transferase</keyword>
<name>A0A9P4M2A3_9PEZI</name>
<evidence type="ECO:0000256" key="1">
    <source>
        <dbReference type="ARBA" id="ARBA00004606"/>
    </source>
</evidence>
<dbReference type="GO" id="GO:0000166">
    <property type="term" value="F:nucleotide binding"/>
    <property type="evidence" value="ECO:0007669"/>
    <property type="project" value="UniProtKB-KW"/>
</dbReference>
<keyword evidence="9" id="KW-0735">Signal-anchor</keyword>
<dbReference type="Proteomes" id="UP000799772">
    <property type="component" value="Unassembled WGS sequence"/>
</dbReference>
<comment type="caution">
    <text evidence="13">The sequence shown here is derived from an EMBL/GenBank/DDBJ whole genome shotgun (WGS) entry which is preliminary data.</text>
</comment>
<feature type="domain" description="Fringe-like glycosyltransferase" evidence="12">
    <location>
        <begin position="177"/>
        <end position="283"/>
    </location>
</feature>
<dbReference type="GO" id="GO:0016020">
    <property type="term" value="C:membrane"/>
    <property type="evidence" value="ECO:0007669"/>
    <property type="project" value="UniProtKB-SubCell"/>
</dbReference>
<accession>A0A9P4M2A3</accession>
<dbReference type="InterPro" id="IPR003378">
    <property type="entry name" value="Fringe-like_glycosylTrfase"/>
</dbReference>
<evidence type="ECO:0000313" key="13">
    <source>
        <dbReference type="EMBL" id="KAF2095471.1"/>
    </source>
</evidence>
<evidence type="ECO:0000256" key="7">
    <source>
        <dbReference type="ARBA" id="ARBA00022692"/>
    </source>
</evidence>
<keyword evidence="5" id="KW-0328">Glycosyltransferase</keyword>
<evidence type="ECO:0000256" key="4">
    <source>
        <dbReference type="ARBA" id="ARBA00012557"/>
    </source>
</evidence>
<evidence type="ECO:0000256" key="10">
    <source>
        <dbReference type="ARBA" id="ARBA00022989"/>
    </source>
</evidence>
<evidence type="ECO:0000256" key="9">
    <source>
        <dbReference type="ARBA" id="ARBA00022968"/>
    </source>
</evidence>
<organism evidence="13 14">
    <name type="scientific">Rhizodiscina lignyota</name>
    <dbReference type="NCBI Taxonomy" id="1504668"/>
    <lineage>
        <taxon>Eukaryota</taxon>
        <taxon>Fungi</taxon>
        <taxon>Dikarya</taxon>
        <taxon>Ascomycota</taxon>
        <taxon>Pezizomycotina</taxon>
        <taxon>Dothideomycetes</taxon>
        <taxon>Pleosporomycetidae</taxon>
        <taxon>Aulographales</taxon>
        <taxon>Rhizodiscinaceae</taxon>
        <taxon>Rhizodiscina</taxon>
    </lineage>
</organism>
<keyword evidence="8" id="KW-0547">Nucleotide-binding</keyword>
<dbReference type="EMBL" id="ML978131">
    <property type="protein sequence ID" value="KAF2095471.1"/>
    <property type="molecule type" value="Genomic_DNA"/>
</dbReference>
<evidence type="ECO:0000259" key="12">
    <source>
        <dbReference type="Pfam" id="PF02434"/>
    </source>
</evidence>
<gene>
    <name evidence="13" type="ORF">NA57DRAFT_59474</name>
</gene>
<evidence type="ECO:0000313" key="14">
    <source>
        <dbReference type="Proteomes" id="UP000799772"/>
    </source>
</evidence>
<comment type="pathway">
    <text evidence="2">Protein modification; protein glycosylation.</text>
</comment>
<dbReference type="PANTHER" id="PTHR23033:SF40">
    <property type="entry name" value="APPLE DOMAIN-CONTAINING PROTEIN"/>
    <property type="match status" value="1"/>
</dbReference>
<sequence>MHSFRFHLLVLFSTVVFAFILLNLKLLFSSATPSAFQTAWIPILLRVERPASALDVDCTELAGADRIVVTIKTGATEANMKIPAQLRTSLRCAPNIHIFSDMEQTIEGHQVHDVIKDIPAEVINGSARADFDLYRKQQELKDPDKIIERLRDVRHAEHDEVAAWTLDKYKNIHILEDSWAMQPDRDWYLHIDADTYVVWPTLLEWTRRLDPSKVLYLGSLSLVNENEFAHGGSGILMSRAAMHKVVVEHNGTAARWDSRLQHECCGDFGLAMAIREFGINVTEVSPTIQGDSPRQIPFAPDHWCKPLATLHHITSYGFEELRKFEHQRSNRSEPLTFAELYHGLMADEIFKLDERNDWDNLSEGNPVPDVHTSEDCRKACQANEECFQSLYDGTKCRLETWKFRVGVSRNATDSNRWQSSWNSSRISNWVSRQKPCEGLIFPLQSNTIS</sequence>
<evidence type="ECO:0000256" key="2">
    <source>
        <dbReference type="ARBA" id="ARBA00004922"/>
    </source>
</evidence>
<dbReference type="GO" id="GO:0016263">
    <property type="term" value="F:glycoprotein-N-acetylgalactosamine 3-beta-galactosyltransferase activity"/>
    <property type="evidence" value="ECO:0007669"/>
    <property type="project" value="UniProtKB-EC"/>
</dbReference>
<keyword evidence="11" id="KW-0472">Membrane</keyword>
<dbReference type="InterPro" id="IPR026050">
    <property type="entry name" value="C1GALT1/C1GALT1_chp1"/>
</dbReference>
<keyword evidence="14" id="KW-1185">Reference proteome</keyword>
<keyword evidence="7" id="KW-0812">Transmembrane</keyword>
<evidence type="ECO:0000256" key="11">
    <source>
        <dbReference type="ARBA" id="ARBA00023136"/>
    </source>
</evidence>
<dbReference type="OrthoDB" id="414175at2759"/>
<comment type="similarity">
    <text evidence="3">Belongs to the glycosyltransferase 31 family. Beta3-Gal-T subfamily.</text>
</comment>
<dbReference type="Gene3D" id="3.90.550.50">
    <property type="match status" value="1"/>
</dbReference>
<comment type="subcellular location">
    <subcellularLocation>
        <location evidence="1">Membrane</location>
        <topology evidence="1">Single-pass type II membrane protein</topology>
    </subcellularLocation>
</comment>
<proteinExistence type="inferred from homology"/>
<evidence type="ECO:0000256" key="6">
    <source>
        <dbReference type="ARBA" id="ARBA00022679"/>
    </source>
</evidence>
<evidence type="ECO:0000256" key="8">
    <source>
        <dbReference type="ARBA" id="ARBA00022741"/>
    </source>
</evidence>
<dbReference type="EC" id="2.4.1.122" evidence="4"/>
<reference evidence="13" key="1">
    <citation type="journal article" date="2020" name="Stud. Mycol.">
        <title>101 Dothideomycetes genomes: a test case for predicting lifestyles and emergence of pathogens.</title>
        <authorList>
            <person name="Haridas S."/>
            <person name="Albert R."/>
            <person name="Binder M."/>
            <person name="Bloem J."/>
            <person name="Labutti K."/>
            <person name="Salamov A."/>
            <person name="Andreopoulos B."/>
            <person name="Baker S."/>
            <person name="Barry K."/>
            <person name="Bills G."/>
            <person name="Bluhm B."/>
            <person name="Cannon C."/>
            <person name="Castanera R."/>
            <person name="Culley D."/>
            <person name="Daum C."/>
            <person name="Ezra D."/>
            <person name="Gonzalez J."/>
            <person name="Henrissat B."/>
            <person name="Kuo A."/>
            <person name="Liang C."/>
            <person name="Lipzen A."/>
            <person name="Lutzoni F."/>
            <person name="Magnuson J."/>
            <person name="Mondo S."/>
            <person name="Nolan M."/>
            <person name="Ohm R."/>
            <person name="Pangilinan J."/>
            <person name="Park H.-J."/>
            <person name="Ramirez L."/>
            <person name="Alfaro M."/>
            <person name="Sun H."/>
            <person name="Tritt A."/>
            <person name="Yoshinaga Y."/>
            <person name="Zwiers L.-H."/>
            <person name="Turgeon B."/>
            <person name="Goodwin S."/>
            <person name="Spatafora J."/>
            <person name="Crous P."/>
            <person name="Grigoriev I."/>
        </authorList>
    </citation>
    <scope>NUCLEOTIDE SEQUENCE</scope>
    <source>
        <strain evidence="13">CBS 133067</strain>
    </source>
</reference>
<keyword evidence="10" id="KW-1133">Transmembrane helix</keyword>
<evidence type="ECO:0000256" key="5">
    <source>
        <dbReference type="ARBA" id="ARBA00022676"/>
    </source>
</evidence>